<dbReference type="GO" id="GO:0004523">
    <property type="term" value="F:RNA-DNA hybrid ribonuclease activity"/>
    <property type="evidence" value="ECO:0007669"/>
    <property type="project" value="InterPro"/>
</dbReference>
<dbReference type="Gramene" id="ONIVA03G09010.2">
    <property type="protein sequence ID" value="ONIVA03G09010.2"/>
    <property type="gene ID" value="ONIVA03G09010"/>
</dbReference>
<dbReference type="GO" id="GO:0003676">
    <property type="term" value="F:nucleic acid binding"/>
    <property type="evidence" value="ECO:0007669"/>
    <property type="project" value="InterPro"/>
</dbReference>
<name>A0A0E0GIX4_ORYNI</name>
<evidence type="ECO:0000313" key="3">
    <source>
        <dbReference type="EnsemblPlants" id="ONIVA03G09010.2"/>
    </source>
</evidence>
<dbReference type="Pfam" id="PF13456">
    <property type="entry name" value="RVT_3"/>
    <property type="match status" value="1"/>
</dbReference>
<keyword evidence="4" id="KW-1185">Reference proteome</keyword>
<organism evidence="3">
    <name type="scientific">Oryza nivara</name>
    <name type="common">Indian wild rice</name>
    <name type="synonym">Oryza sativa f. spontanea</name>
    <dbReference type="NCBI Taxonomy" id="4536"/>
    <lineage>
        <taxon>Eukaryota</taxon>
        <taxon>Viridiplantae</taxon>
        <taxon>Streptophyta</taxon>
        <taxon>Embryophyta</taxon>
        <taxon>Tracheophyta</taxon>
        <taxon>Spermatophyta</taxon>
        <taxon>Magnoliopsida</taxon>
        <taxon>Liliopsida</taxon>
        <taxon>Poales</taxon>
        <taxon>Poaceae</taxon>
        <taxon>BOP clade</taxon>
        <taxon>Oryzoideae</taxon>
        <taxon>Oryzeae</taxon>
        <taxon>Oryzinae</taxon>
        <taxon>Oryza</taxon>
    </lineage>
</organism>
<dbReference type="InterPro" id="IPR044730">
    <property type="entry name" value="RNase_H-like_dom_plant"/>
</dbReference>
<dbReference type="InterPro" id="IPR052929">
    <property type="entry name" value="RNase_H-like_EbsB-rel"/>
</dbReference>
<dbReference type="PANTHER" id="PTHR47074">
    <property type="entry name" value="BNAC02G40300D PROTEIN"/>
    <property type="match status" value="1"/>
</dbReference>
<feature type="domain" description="RNase H type-1" evidence="2">
    <location>
        <begin position="163"/>
        <end position="260"/>
    </location>
</feature>
<proteinExistence type="predicted"/>
<protein>
    <recommendedName>
        <fullName evidence="2">RNase H type-1 domain-containing protein</fullName>
    </recommendedName>
</protein>
<dbReference type="AlphaFoldDB" id="A0A0E0GIX4"/>
<reference evidence="3" key="2">
    <citation type="submission" date="2018-04" db="EMBL/GenBank/DDBJ databases">
        <title>OnivRS2 (Oryza nivara Reference Sequence Version 2).</title>
        <authorList>
            <person name="Zhang J."/>
            <person name="Kudrna D."/>
            <person name="Lee S."/>
            <person name="Talag J."/>
            <person name="Rajasekar S."/>
            <person name="Welchert J."/>
            <person name="Hsing Y.-I."/>
            <person name="Wing R.A."/>
        </authorList>
    </citation>
    <scope>NUCLEOTIDE SEQUENCE [LARGE SCALE GENOMIC DNA]</scope>
    <source>
        <strain evidence="3">SL10</strain>
    </source>
</reference>
<accession>A0A0E0GIX4</accession>
<evidence type="ECO:0000313" key="4">
    <source>
        <dbReference type="Proteomes" id="UP000006591"/>
    </source>
</evidence>
<dbReference type="CDD" id="cd06222">
    <property type="entry name" value="RNase_H_like"/>
    <property type="match status" value="1"/>
</dbReference>
<dbReference type="Gene3D" id="3.30.420.10">
    <property type="entry name" value="Ribonuclease H-like superfamily/Ribonuclease H"/>
    <property type="match status" value="1"/>
</dbReference>
<evidence type="ECO:0000259" key="2">
    <source>
        <dbReference type="Pfam" id="PF13456"/>
    </source>
</evidence>
<dbReference type="InterPro" id="IPR002156">
    <property type="entry name" value="RNaseH_domain"/>
</dbReference>
<feature type="compositionally biased region" description="Basic and acidic residues" evidence="1">
    <location>
        <begin position="31"/>
        <end position="48"/>
    </location>
</feature>
<feature type="region of interest" description="Disordered" evidence="1">
    <location>
        <begin position="16"/>
        <end position="58"/>
    </location>
</feature>
<dbReference type="InterPro" id="IPR036397">
    <property type="entry name" value="RNaseH_sf"/>
</dbReference>
<dbReference type="EnsemblPlants" id="ONIVA03G09010.2">
    <property type="protein sequence ID" value="ONIVA03G09010.2"/>
    <property type="gene ID" value="ONIVA03G09010"/>
</dbReference>
<reference evidence="3" key="1">
    <citation type="submission" date="2015-04" db="UniProtKB">
        <authorList>
            <consortium name="EnsemblPlants"/>
        </authorList>
    </citation>
    <scope>IDENTIFICATION</scope>
    <source>
        <strain evidence="3">SL10</strain>
    </source>
</reference>
<evidence type="ECO:0000256" key="1">
    <source>
        <dbReference type="SAM" id="MobiDB-lite"/>
    </source>
</evidence>
<sequence length="316" mass="34104">MEAFYSEISSGWYRFIPDDVDDDGVPPPPGETKERSGCPHDETSERSRRQGGNGRRRLTLAPSWTTSSKGLAASLSPAKSSSEECERACFRLGRLVEAAAASATRPRAVHGSSAAFDQFGRLGKCGKTLERSSSVSEEVATENVGRYGFFSSARVGFCNPGSCGECCACCAGRIDSVQDALSAEAVACLHALRAAVDHGFSHISVETGSVTLVNALESSCCDRTTAGVIFRQIKAMIHLDFVMITVSFTSRSCNNCAHELLIKKLVGTRVICPFGLTPSQILYSPWWFVITLNQCDNKEHHKHLGLILLLPHPEAG</sequence>
<dbReference type="Proteomes" id="UP000006591">
    <property type="component" value="Chromosome 3"/>
</dbReference>
<dbReference type="PANTHER" id="PTHR47074:SF70">
    <property type="entry name" value="OS07G0513450 PROTEIN"/>
    <property type="match status" value="1"/>
</dbReference>